<protein>
    <submittedName>
        <fullName evidence="4">GNAT family N-acetyltransferase</fullName>
        <ecNumber evidence="4">2.3.1.-</ecNumber>
    </submittedName>
</protein>
<gene>
    <name evidence="4" type="ORF">U1T56_18580</name>
</gene>
<reference evidence="4 5" key="1">
    <citation type="submission" date="2024-01" db="EMBL/GenBank/DDBJ databases">
        <title>Multi-omics insights into the function and evolution of sodium benzoate biodegradation pathways in Benzoatithermus flavus gen. nov., sp. nov. from hot spring.</title>
        <authorList>
            <person name="Hu C.-J."/>
            <person name="Li W.-J."/>
        </authorList>
    </citation>
    <scope>NUCLEOTIDE SEQUENCE [LARGE SCALE GENOMIC DNA]</scope>
    <source>
        <strain evidence="4 5">SYSU G07066</strain>
    </source>
</reference>
<keyword evidence="2 4" id="KW-0012">Acyltransferase</keyword>
<evidence type="ECO:0000313" key="5">
    <source>
        <dbReference type="Proteomes" id="UP001375743"/>
    </source>
</evidence>
<dbReference type="EC" id="2.3.1.-" evidence="4"/>
<dbReference type="SUPFAM" id="SSF55729">
    <property type="entry name" value="Acyl-CoA N-acyltransferases (Nat)"/>
    <property type="match status" value="1"/>
</dbReference>
<dbReference type="PANTHER" id="PTHR43877:SF1">
    <property type="entry name" value="ACETYLTRANSFERASE"/>
    <property type="match status" value="1"/>
</dbReference>
<evidence type="ECO:0000256" key="2">
    <source>
        <dbReference type="ARBA" id="ARBA00023315"/>
    </source>
</evidence>
<dbReference type="Proteomes" id="UP001375743">
    <property type="component" value="Unassembled WGS sequence"/>
</dbReference>
<keyword evidence="5" id="KW-1185">Reference proteome</keyword>
<organism evidence="4 5">
    <name type="scientific">Benzoatithermus flavus</name>
    <dbReference type="NCBI Taxonomy" id="3108223"/>
    <lineage>
        <taxon>Bacteria</taxon>
        <taxon>Pseudomonadati</taxon>
        <taxon>Pseudomonadota</taxon>
        <taxon>Alphaproteobacteria</taxon>
        <taxon>Geminicoccales</taxon>
        <taxon>Geminicoccaceae</taxon>
        <taxon>Benzoatithermus</taxon>
    </lineage>
</organism>
<feature type="domain" description="N-acetyltransferase" evidence="3">
    <location>
        <begin position="12"/>
        <end position="173"/>
    </location>
</feature>
<evidence type="ECO:0000313" key="4">
    <source>
        <dbReference type="EMBL" id="MEK0085164.1"/>
    </source>
</evidence>
<dbReference type="PROSITE" id="PS51186">
    <property type="entry name" value="GNAT"/>
    <property type="match status" value="1"/>
</dbReference>
<dbReference type="EMBL" id="JBBLZC010000022">
    <property type="protein sequence ID" value="MEK0085164.1"/>
    <property type="molecule type" value="Genomic_DNA"/>
</dbReference>
<dbReference type="Gene3D" id="3.40.630.30">
    <property type="match status" value="1"/>
</dbReference>
<dbReference type="PANTHER" id="PTHR43877">
    <property type="entry name" value="AMINOALKYLPHOSPHONATE N-ACETYLTRANSFERASE-RELATED-RELATED"/>
    <property type="match status" value="1"/>
</dbReference>
<dbReference type="InterPro" id="IPR000182">
    <property type="entry name" value="GNAT_dom"/>
</dbReference>
<comment type="caution">
    <text evidence="4">The sequence shown here is derived from an EMBL/GenBank/DDBJ whole genome shotgun (WGS) entry which is preliminary data.</text>
</comment>
<keyword evidence="1 4" id="KW-0808">Transferase</keyword>
<accession>A0ABU8XVS3</accession>
<proteinExistence type="predicted"/>
<dbReference type="InterPro" id="IPR050832">
    <property type="entry name" value="Bact_Acetyltransf"/>
</dbReference>
<dbReference type="Pfam" id="PF13508">
    <property type="entry name" value="Acetyltransf_7"/>
    <property type="match status" value="1"/>
</dbReference>
<evidence type="ECO:0000259" key="3">
    <source>
        <dbReference type="PROSITE" id="PS51186"/>
    </source>
</evidence>
<dbReference type="CDD" id="cd04301">
    <property type="entry name" value="NAT_SF"/>
    <property type="match status" value="1"/>
</dbReference>
<name>A0ABU8XVS3_9PROT</name>
<sequence>MSFLVPQRNDALVIRRAHPDDATAIARVHVQSWREAYAGIIPQDHLDRLSLPAHERQWRASLADGGWAFVAEWEQKLVGFGSGGLSRSRRDISGELYVLYVLRACHQRGIGRALFDACHYELARRGHRGMIVWVLADNPARGFYERLGGTLAGESIVAVGGERLREVAYVWPD</sequence>
<dbReference type="GO" id="GO:0016746">
    <property type="term" value="F:acyltransferase activity"/>
    <property type="evidence" value="ECO:0007669"/>
    <property type="project" value="UniProtKB-KW"/>
</dbReference>
<dbReference type="InterPro" id="IPR016181">
    <property type="entry name" value="Acyl_CoA_acyltransferase"/>
</dbReference>
<evidence type="ECO:0000256" key="1">
    <source>
        <dbReference type="ARBA" id="ARBA00022679"/>
    </source>
</evidence>
<dbReference type="RefSeq" id="WP_418161011.1">
    <property type="nucleotide sequence ID" value="NZ_JBBLZC010000022.1"/>
</dbReference>